<dbReference type="EMBL" id="QEAN01000022">
    <property type="protein sequence ID" value="TPX53092.1"/>
    <property type="molecule type" value="Genomic_DNA"/>
</dbReference>
<evidence type="ECO:0000313" key="9">
    <source>
        <dbReference type="Proteomes" id="UP000317494"/>
    </source>
</evidence>
<dbReference type="Proteomes" id="UP000317494">
    <property type="component" value="Unassembled WGS sequence"/>
</dbReference>
<sequence>MMRMGAQSSGSRDSISLLLPTTYASPRLSTSSSTIPTSNRRRSGGMSGRNAFTSFFRRIKNIPSMDFEFALWQMLYLCISPRRVYRNIYYHKQTKNQWARDDPAFLVLLSLCLAITAVAYGIAYSSGFVGTLKLMLYMIFVDFVLVGLVVSTAAWAFSNRFLIQHHMHSVEQSVEWAYAFDDRWICTFLGNTIYFIACSYYVFITFLGYNGNALLLLPCKNSSSIGSVMLIRHSQYSTTISEKHDHLPGSNRVTGHYVHHIAIDQFEPVQIHSGRVLLTVQNTHTRHILVTPHTAISCKGTLYYV</sequence>
<comment type="subcellular location">
    <subcellularLocation>
        <location evidence="1">Membrane</location>
        <topology evidence="1">Multi-pass membrane protein</topology>
    </subcellularLocation>
</comment>
<feature type="transmembrane region" description="Helical" evidence="7">
    <location>
        <begin position="105"/>
        <end position="123"/>
    </location>
</feature>
<evidence type="ECO:0008006" key="10">
    <source>
        <dbReference type="Google" id="ProtNLM"/>
    </source>
</evidence>
<keyword evidence="4 7" id="KW-1133">Transmembrane helix</keyword>
<keyword evidence="9" id="KW-1185">Reference proteome</keyword>
<feature type="compositionally biased region" description="Polar residues" evidence="6">
    <location>
        <begin position="26"/>
        <end position="37"/>
    </location>
</feature>
<protein>
    <recommendedName>
        <fullName evidence="10">UNC-50 family protein</fullName>
    </recommendedName>
</protein>
<keyword evidence="3 7" id="KW-0812">Transmembrane</keyword>
<dbReference type="VEuPathDB" id="FungiDB:SeMB42_g00982"/>
<gene>
    <name evidence="8" type="ORF">SeMB42_g00982</name>
</gene>
<name>A0A507DN39_9FUNG</name>
<dbReference type="PANTHER" id="PTHR12841">
    <property type="entry name" value="PROTEIN UNC-50 HOMOLOG"/>
    <property type="match status" value="1"/>
</dbReference>
<organism evidence="8 9">
    <name type="scientific">Synchytrium endobioticum</name>
    <dbReference type="NCBI Taxonomy" id="286115"/>
    <lineage>
        <taxon>Eukaryota</taxon>
        <taxon>Fungi</taxon>
        <taxon>Fungi incertae sedis</taxon>
        <taxon>Chytridiomycota</taxon>
        <taxon>Chytridiomycota incertae sedis</taxon>
        <taxon>Chytridiomycetes</taxon>
        <taxon>Synchytriales</taxon>
        <taxon>Synchytriaceae</taxon>
        <taxon>Synchytrium</taxon>
    </lineage>
</organism>
<comment type="similarity">
    <text evidence="2">Belongs to the unc-50 family.</text>
</comment>
<evidence type="ECO:0000313" key="8">
    <source>
        <dbReference type="EMBL" id="TPX53092.1"/>
    </source>
</evidence>
<evidence type="ECO:0000256" key="5">
    <source>
        <dbReference type="ARBA" id="ARBA00023136"/>
    </source>
</evidence>
<evidence type="ECO:0000256" key="7">
    <source>
        <dbReference type="SAM" id="Phobius"/>
    </source>
</evidence>
<evidence type="ECO:0000256" key="1">
    <source>
        <dbReference type="ARBA" id="ARBA00004141"/>
    </source>
</evidence>
<feature type="transmembrane region" description="Helical" evidence="7">
    <location>
        <begin position="193"/>
        <end position="217"/>
    </location>
</feature>
<dbReference type="STRING" id="286115.A0A507DN39"/>
<accession>A0A507DN39</accession>
<proteinExistence type="inferred from homology"/>
<comment type="caution">
    <text evidence="8">The sequence shown here is derived from an EMBL/GenBank/DDBJ whole genome shotgun (WGS) entry which is preliminary data.</text>
</comment>
<feature type="transmembrane region" description="Helical" evidence="7">
    <location>
        <begin position="135"/>
        <end position="157"/>
    </location>
</feature>
<evidence type="ECO:0000256" key="4">
    <source>
        <dbReference type="ARBA" id="ARBA00022989"/>
    </source>
</evidence>
<dbReference type="GO" id="GO:0000139">
    <property type="term" value="C:Golgi membrane"/>
    <property type="evidence" value="ECO:0007669"/>
    <property type="project" value="TreeGrafter"/>
</dbReference>
<reference evidence="8 9" key="1">
    <citation type="journal article" date="2019" name="Sci. Rep.">
        <title>Comparative genomics of chytrid fungi reveal insights into the obligate biotrophic and pathogenic lifestyle of Synchytrium endobioticum.</title>
        <authorList>
            <person name="van de Vossenberg B.T.L.H."/>
            <person name="Warris S."/>
            <person name="Nguyen H.D.T."/>
            <person name="van Gent-Pelzer M.P.E."/>
            <person name="Joly D.L."/>
            <person name="van de Geest H.C."/>
            <person name="Bonants P.J.M."/>
            <person name="Smith D.S."/>
            <person name="Levesque C.A."/>
            <person name="van der Lee T.A.J."/>
        </authorList>
    </citation>
    <scope>NUCLEOTIDE SEQUENCE [LARGE SCALE GENOMIC DNA]</scope>
    <source>
        <strain evidence="8 9">MB42</strain>
    </source>
</reference>
<keyword evidence="5 7" id="KW-0472">Membrane</keyword>
<dbReference type="Pfam" id="PF05216">
    <property type="entry name" value="UNC-50"/>
    <property type="match status" value="2"/>
</dbReference>
<feature type="region of interest" description="Disordered" evidence="6">
    <location>
        <begin position="26"/>
        <end position="46"/>
    </location>
</feature>
<dbReference type="PANTHER" id="PTHR12841:SF6">
    <property type="entry name" value="PROTEIN UNC-50 HOMOLOG"/>
    <property type="match status" value="1"/>
</dbReference>
<dbReference type="InterPro" id="IPR007881">
    <property type="entry name" value="UNC-50"/>
</dbReference>
<evidence type="ECO:0000256" key="6">
    <source>
        <dbReference type="SAM" id="MobiDB-lite"/>
    </source>
</evidence>
<dbReference type="AlphaFoldDB" id="A0A507DN39"/>
<evidence type="ECO:0000256" key="2">
    <source>
        <dbReference type="ARBA" id="ARBA00006293"/>
    </source>
</evidence>
<evidence type="ECO:0000256" key="3">
    <source>
        <dbReference type="ARBA" id="ARBA00022692"/>
    </source>
</evidence>